<evidence type="ECO:0000313" key="4">
    <source>
        <dbReference type="Proteomes" id="UP001240984"/>
    </source>
</evidence>
<evidence type="ECO:0000313" key="3">
    <source>
        <dbReference type="EMBL" id="MDP9799434.1"/>
    </source>
</evidence>
<keyword evidence="4" id="KW-1185">Reference proteome</keyword>
<accession>A0ABT9N6W4</accession>
<dbReference type="RefSeq" id="WP_306838309.1">
    <property type="nucleotide sequence ID" value="NZ_JAUSRA010000001.1"/>
</dbReference>
<dbReference type="InterPro" id="IPR002645">
    <property type="entry name" value="STAS_dom"/>
</dbReference>
<dbReference type="SUPFAM" id="SSF52091">
    <property type="entry name" value="SpoIIaa-like"/>
    <property type="match status" value="1"/>
</dbReference>
<dbReference type="InterPro" id="IPR058548">
    <property type="entry name" value="MlaB-like_STAS"/>
</dbReference>
<name>A0ABT9N6W4_9ACTN</name>
<dbReference type="EMBL" id="JAUSRA010000001">
    <property type="protein sequence ID" value="MDP9799434.1"/>
    <property type="molecule type" value="Genomic_DNA"/>
</dbReference>
<dbReference type="PANTHER" id="PTHR33495:SF2">
    <property type="entry name" value="ANTI-SIGMA FACTOR ANTAGONIST TM_1081-RELATED"/>
    <property type="match status" value="1"/>
</dbReference>
<comment type="caution">
    <text evidence="3">The sequence shown here is derived from an EMBL/GenBank/DDBJ whole genome shotgun (WGS) entry which is preliminary data.</text>
</comment>
<dbReference type="Pfam" id="PF13466">
    <property type="entry name" value="STAS_2"/>
    <property type="match status" value="1"/>
</dbReference>
<reference evidence="3 4" key="1">
    <citation type="submission" date="2023-07" db="EMBL/GenBank/DDBJ databases">
        <title>Sequencing the genomes of 1000 actinobacteria strains.</title>
        <authorList>
            <person name="Klenk H.-P."/>
        </authorList>
    </citation>
    <scope>NUCLEOTIDE SEQUENCE [LARGE SCALE GENOMIC DNA]</scope>
    <source>
        <strain evidence="3 4">DSM 44710</strain>
    </source>
</reference>
<dbReference type="Gene3D" id="3.30.750.24">
    <property type="entry name" value="STAS domain"/>
    <property type="match status" value="1"/>
</dbReference>
<dbReference type="InterPro" id="IPR036513">
    <property type="entry name" value="STAS_dom_sf"/>
</dbReference>
<evidence type="ECO:0000259" key="2">
    <source>
        <dbReference type="PROSITE" id="PS50801"/>
    </source>
</evidence>
<feature type="region of interest" description="Disordered" evidence="1">
    <location>
        <begin position="1"/>
        <end position="27"/>
    </location>
</feature>
<feature type="domain" description="STAS" evidence="2">
    <location>
        <begin position="52"/>
        <end position="151"/>
    </location>
</feature>
<dbReference type="PROSITE" id="PS50801">
    <property type="entry name" value="STAS"/>
    <property type="match status" value="1"/>
</dbReference>
<dbReference type="Proteomes" id="UP001240984">
    <property type="component" value="Unassembled WGS sequence"/>
</dbReference>
<gene>
    <name evidence="3" type="ORF">J2S43_007946</name>
</gene>
<sequence length="151" mass="15965">MTDSKAHQACSRSHRPAMPGSGRPPAGETIVATVTGFHDTVIATVSRTLEFTGETADTRAPVAVVTVDGDVDRDTAPLVEQALFLAIEGCPSTWLDMHDVNFFGAAGVHMLVAAHRHATALGHTLRLRGVHGVTEQVLTIAGLDHMIPAVR</sequence>
<organism evidence="3 4">
    <name type="scientific">Catenuloplanes nepalensis</name>
    <dbReference type="NCBI Taxonomy" id="587533"/>
    <lineage>
        <taxon>Bacteria</taxon>
        <taxon>Bacillati</taxon>
        <taxon>Actinomycetota</taxon>
        <taxon>Actinomycetes</taxon>
        <taxon>Micromonosporales</taxon>
        <taxon>Micromonosporaceae</taxon>
        <taxon>Catenuloplanes</taxon>
    </lineage>
</organism>
<proteinExistence type="predicted"/>
<protein>
    <submittedName>
        <fullName evidence="3">Anti-anti-sigma factor</fullName>
    </submittedName>
</protein>
<evidence type="ECO:0000256" key="1">
    <source>
        <dbReference type="SAM" id="MobiDB-lite"/>
    </source>
</evidence>
<dbReference type="CDD" id="cd07043">
    <property type="entry name" value="STAS_anti-anti-sigma_factors"/>
    <property type="match status" value="1"/>
</dbReference>
<dbReference type="PANTHER" id="PTHR33495">
    <property type="entry name" value="ANTI-SIGMA FACTOR ANTAGONIST TM_1081-RELATED-RELATED"/>
    <property type="match status" value="1"/>
</dbReference>